<dbReference type="EMBL" id="VSDO01000006">
    <property type="protein sequence ID" value="TYA10120.1"/>
    <property type="molecule type" value="Genomic_DNA"/>
</dbReference>
<keyword evidence="3" id="KW-1185">Reference proteome</keyword>
<dbReference type="AlphaFoldDB" id="A0A5D0CKQ7"/>
<proteinExistence type="predicted"/>
<feature type="domain" description="DinB-like" evidence="1">
    <location>
        <begin position="10"/>
        <end position="145"/>
    </location>
</feature>
<evidence type="ECO:0000313" key="3">
    <source>
        <dbReference type="Proteomes" id="UP000325218"/>
    </source>
</evidence>
<dbReference type="InterPro" id="IPR024775">
    <property type="entry name" value="DinB-like"/>
</dbReference>
<sequence length="155" mass="17505">MSGDFIETFLNTRQRLLDAIEGLSAEQLQWKQAPKVWSVQEVLAHLVDHSIITSFRLRDILAGTEERLPLFNQDAWISGQYANEGAVSDILETFTALLHYNAQLLRRLKRADFDQTAVNAKGEIVSVADIVRGFIRHVENHLGQIERIKQAAAPV</sequence>
<protein>
    <submittedName>
        <fullName evidence="2">DinB family protein</fullName>
    </submittedName>
</protein>
<comment type="caution">
    <text evidence="2">The sequence shown here is derived from an EMBL/GenBank/DDBJ whole genome shotgun (WGS) entry which is preliminary data.</text>
</comment>
<dbReference type="Gene3D" id="1.20.120.450">
    <property type="entry name" value="dinb family like domain"/>
    <property type="match status" value="1"/>
</dbReference>
<name>A0A5D0CKQ7_9BACL</name>
<dbReference type="InterPro" id="IPR034660">
    <property type="entry name" value="DinB/YfiT-like"/>
</dbReference>
<dbReference type="SUPFAM" id="SSF109854">
    <property type="entry name" value="DinB/YfiT-like putative metalloenzymes"/>
    <property type="match status" value="1"/>
</dbReference>
<gene>
    <name evidence="2" type="ORF">FRY98_26375</name>
</gene>
<organism evidence="2 3">
    <name type="scientific">Paenibacillus faecis</name>
    <dbReference type="NCBI Taxonomy" id="862114"/>
    <lineage>
        <taxon>Bacteria</taxon>
        <taxon>Bacillati</taxon>
        <taxon>Bacillota</taxon>
        <taxon>Bacilli</taxon>
        <taxon>Bacillales</taxon>
        <taxon>Paenibacillaceae</taxon>
        <taxon>Paenibacillus</taxon>
    </lineage>
</organism>
<dbReference type="RefSeq" id="WP_148457690.1">
    <property type="nucleotide sequence ID" value="NZ_VSDO01000006.1"/>
</dbReference>
<reference evidence="2 3" key="1">
    <citation type="submission" date="2019-08" db="EMBL/GenBank/DDBJ databases">
        <title>Genome sequencing of Paenibacillus faecis DSM 23593(T).</title>
        <authorList>
            <person name="Kook J.-K."/>
            <person name="Park S.-N."/>
            <person name="Lim Y.K."/>
        </authorList>
    </citation>
    <scope>NUCLEOTIDE SEQUENCE [LARGE SCALE GENOMIC DNA]</scope>
    <source>
        <strain evidence="2 3">DSM 23593</strain>
    </source>
</reference>
<dbReference type="Pfam" id="PF12867">
    <property type="entry name" value="DinB_2"/>
    <property type="match status" value="1"/>
</dbReference>
<evidence type="ECO:0000313" key="2">
    <source>
        <dbReference type="EMBL" id="TYA10120.1"/>
    </source>
</evidence>
<accession>A0A5D0CKQ7</accession>
<evidence type="ECO:0000259" key="1">
    <source>
        <dbReference type="Pfam" id="PF12867"/>
    </source>
</evidence>
<dbReference type="OrthoDB" id="2853529at2"/>
<dbReference type="Proteomes" id="UP000325218">
    <property type="component" value="Unassembled WGS sequence"/>
</dbReference>